<name>A0A0G1EWY3_9BACT</name>
<dbReference type="EC" id="6.1.1.10" evidence="2"/>
<reference evidence="13 14" key="1">
    <citation type="journal article" date="2015" name="Nature">
        <title>rRNA introns, odd ribosomes, and small enigmatic genomes across a large radiation of phyla.</title>
        <authorList>
            <person name="Brown C.T."/>
            <person name="Hug L.A."/>
            <person name="Thomas B.C."/>
            <person name="Sharon I."/>
            <person name="Castelle C.J."/>
            <person name="Singh A."/>
            <person name="Wilkins M.J."/>
            <person name="Williams K.H."/>
            <person name="Banfield J.F."/>
        </authorList>
    </citation>
    <scope>NUCLEOTIDE SEQUENCE [LARGE SCALE GENOMIC DNA]</scope>
</reference>
<dbReference type="InterPro" id="IPR023457">
    <property type="entry name" value="Met-tRNA_synth_2"/>
</dbReference>
<dbReference type="PATRIC" id="fig|1618369.3.peg.568"/>
<dbReference type="PANTHER" id="PTHR43326:SF1">
    <property type="entry name" value="METHIONINE--TRNA LIGASE, MITOCHONDRIAL"/>
    <property type="match status" value="1"/>
</dbReference>
<dbReference type="GO" id="GO:0006431">
    <property type="term" value="P:methionyl-tRNA aminoacylation"/>
    <property type="evidence" value="ECO:0007669"/>
    <property type="project" value="InterPro"/>
</dbReference>
<evidence type="ECO:0000256" key="4">
    <source>
        <dbReference type="ARBA" id="ARBA00022490"/>
    </source>
</evidence>
<dbReference type="NCBIfam" id="TIGR00398">
    <property type="entry name" value="metG"/>
    <property type="match status" value="1"/>
</dbReference>
<proteinExistence type="inferred from homology"/>
<evidence type="ECO:0000256" key="2">
    <source>
        <dbReference type="ARBA" id="ARBA00012838"/>
    </source>
</evidence>
<dbReference type="InterPro" id="IPR001412">
    <property type="entry name" value="aa-tRNA-synth_I_CS"/>
</dbReference>
<evidence type="ECO:0000259" key="12">
    <source>
        <dbReference type="Pfam" id="PF09334"/>
    </source>
</evidence>
<dbReference type="AlphaFoldDB" id="A0A0G1EWY3"/>
<dbReference type="PANTHER" id="PTHR43326">
    <property type="entry name" value="METHIONYL-TRNA SYNTHETASE"/>
    <property type="match status" value="1"/>
</dbReference>
<keyword evidence="6 11" id="KW-0547">Nucleotide-binding</keyword>
<evidence type="ECO:0000256" key="9">
    <source>
        <dbReference type="ARBA" id="ARBA00023146"/>
    </source>
</evidence>
<dbReference type="SUPFAM" id="SSF47323">
    <property type="entry name" value="Anticodon-binding domain of a subclass of class I aminoacyl-tRNA synthetases"/>
    <property type="match status" value="1"/>
</dbReference>
<evidence type="ECO:0000256" key="10">
    <source>
        <dbReference type="ARBA" id="ARBA00030904"/>
    </source>
</evidence>
<feature type="domain" description="Methionyl/Leucyl tRNA synthetase" evidence="12">
    <location>
        <begin position="150"/>
        <end position="368"/>
    </location>
</feature>
<comment type="caution">
    <text evidence="13">The sequence shown here is derived from an EMBL/GenBank/DDBJ whole genome shotgun (WGS) entry which is preliminary data.</text>
</comment>
<dbReference type="Gene3D" id="3.40.50.620">
    <property type="entry name" value="HUPs"/>
    <property type="match status" value="1"/>
</dbReference>
<gene>
    <name evidence="13" type="ORF">UV54_C0043G0014</name>
</gene>
<dbReference type="InterPro" id="IPR014758">
    <property type="entry name" value="Met-tRNA_synth"/>
</dbReference>
<dbReference type="InterPro" id="IPR033911">
    <property type="entry name" value="MetRS_core"/>
</dbReference>
<evidence type="ECO:0000256" key="11">
    <source>
        <dbReference type="RuleBase" id="RU363039"/>
    </source>
</evidence>
<comment type="function">
    <text evidence="1">Is required not only for elongation of protein synthesis but also for the initiation of all mRNA translation through initiator tRNA(fMet) aminoacylation.</text>
</comment>
<dbReference type="InterPro" id="IPR014729">
    <property type="entry name" value="Rossmann-like_a/b/a_fold"/>
</dbReference>
<evidence type="ECO:0000256" key="8">
    <source>
        <dbReference type="ARBA" id="ARBA00022917"/>
    </source>
</evidence>
<dbReference type="InterPro" id="IPR015413">
    <property type="entry name" value="Methionyl/Leucyl_tRNA_Synth"/>
</dbReference>
<dbReference type="Gene3D" id="2.170.220.10">
    <property type="match status" value="1"/>
</dbReference>
<evidence type="ECO:0000256" key="5">
    <source>
        <dbReference type="ARBA" id="ARBA00022598"/>
    </source>
</evidence>
<organism evidence="13 14">
    <name type="scientific">Candidatus Beckwithbacteria bacterium GW2011_GWA2_43_10</name>
    <dbReference type="NCBI Taxonomy" id="1618369"/>
    <lineage>
        <taxon>Bacteria</taxon>
        <taxon>Candidatus Beckwithiibacteriota</taxon>
    </lineage>
</organism>
<feature type="domain" description="Methionyl/Leucyl tRNA synthetase" evidence="12">
    <location>
        <begin position="6"/>
        <end position="148"/>
    </location>
</feature>
<evidence type="ECO:0000256" key="3">
    <source>
        <dbReference type="ARBA" id="ARBA00018753"/>
    </source>
</evidence>
<keyword evidence="5 11" id="KW-0436">Ligase</keyword>
<sequence>MADKFYVTAAIPYVNGLPHLGHSLEFIITDVIQRYQKLLGKEMFCVSGSDENGQKILEAAKKENLKPQELADKNTESFLQHTKHLNVNFDVWRRATDQKLHWPGVKKLWQLCFKNGDIYKKKYQGLYCVGCEQFYTKNELVDGKCPEHNRKPELIEEENYFFKLSKYQKQLEELINNDELRVFPEIRKNETLGFIKQGLEDFSVSRPKERLGGWGIPVPGDPPAGGQAQQVMYVWFDALTIYMTAIGWGYDQKLWQKWWPADVHVIGKGIYRFHTVYWPAMLLSAKLPLPRVVLVHGYITSAGQKMAKSLGNTVNPEELLNQYGVDPVRYFLLKEIPTQSDGDFTHERFKEVYNADLANGLGNLVSRVAKMAEKDGLVGIKDYEKKITISDYLDRYEFNQALIKLWEELRSLDLEISQFEPWKKTSAERKNKLIEYAKKLLSFSWQLQIFLPETADKIEKIFTGSIIKIDKPLFPRL</sequence>
<keyword evidence="9 11" id="KW-0030">Aminoacyl-tRNA synthetase</keyword>
<dbReference type="GO" id="GO:0005524">
    <property type="term" value="F:ATP binding"/>
    <property type="evidence" value="ECO:0007669"/>
    <property type="project" value="UniProtKB-KW"/>
</dbReference>
<dbReference type="Pfam" id="PF09334">
    <property type="entry name" value="tRNA-synt_1g"/>
    <property type="match status" value="2"/>
</dbReference>
<dbReference type="STRING" id="1618369.UV54_C0043G0014"/>
<keyword evidence="7 11" id="KW-0067">ATP-binding</keyword>
<accession>A0A0G1EWY3</accession>
<dbReference type="PRINTS" id="PR01041">
    <property type="entry name" value="TRNASYNTHMET"/>
</dbReference>
<evidence type="ECO:0000256" key="1">
    <source>
        <dbReference type="ARBA" id="ARBA00003314"/>
    </source>
</evidence>
<dbReference type="InterPro" id="IPR009080">
    <property type="entry name" value="tRNAsynth_Ia_anticodon-bd"/>
</dbReference>
<dbReference type="GO" id="GO:0004825">
    <property type="term" value="F:methionine-tRNA ligase activity"/>
    <property type="evidence" value="ECO:0007669"/>
    <property type="project" value="UniProtKB-EC"/>
</dbReference>
<dbReference type="Gene3D" id="1.10.730.10">
    <property type="entry name" value="Isoleucyl-tRNA Synthetase, Domain 1"/>
    <property type="match status" value="1"/>
</dbReference>
<evidence type="ECO:0000256" key="6">
    <source>
        <dbReference type="ARBA" id="ARBA00022741"/>
    </source>
</evidence>
<evidence type="ECO:0000313" key="13">
    <source>
        <dbReference type="EMBL" id="KKS79068.1"/>
    </source>
</evidence>
<dbReference type="PROSITE" id="PS00178">
    <property type="entry name" value="AA_TRNA_LIGASE_I"/>
    <property type="match status" value="1"/>
</dbReference>
<keyword evidence="8 11" id="KW-0648">Protein biosynthesis</keyword>
<dbReference type="SUPFAM" id="SSF52374">
    <property type="entry name" value="Nucleotidylyl transferase"/>
    <property type="match status" value="1"/>
</dbReference>
<keyword evidence="4" id="KW-0963">Cytoplasm</keyword>
<dbReference type="FunFam" id="2.170.220.10:FF:000003">
    <property type="entry name" value="Methionine--tRNA ligase"/>
    <property type="match status" value="1"/>
</dbReference>
<evidence type="ECO:0000256" key="7">
    <source>
        <dbReference type="ARBA" id="ARBA00022840"/>
    </source>
</evidence>
<evidence type="ECO:0000313" key="14">
    <source>
        <dbReference type="Proteomes" id="UP000034213"/>
    </source>
</evidence>
<dbReference type="EMBL" id="LCEW01000043">
    <property type="protein sequence ID" value="KKS79068.1"/>
    <property type="molecule type" value="Genomic_DNA"/>
</dbReference>
<comment type="similarity">
    <text evidence="11">Belongs to the class-I aminoacyl-tRNA synthetase family.</text>
</comment>
<dbReference type="Proteomes" id="UP000034213">
    <property type="component" value="Unassembled WGS sequence"/>
</dbReference>
<protein>
    <recommendedName>
        <fullName evidence="3">Methionine--tRNA ligase</fullName>
        <ecNumber evidence="2">6.1.1.10</ecNumber>
    </recommendedName>
    <alternativeName>
        <fullName evidence="10">Methionyl-tRNA synthetase</fullName>
    </alternativeName>
</protein>
<dbReference type="CDD" id="cd00814">
    <property type="entry name" value="MetRS_core"/>
    <property type="match status" value="1"/>
</dbReference>